<sequence>MDDEAWHWLAVTQDGRYFILDPASLEGDGSFREFVRRLEAQQIPGWLATTDQPPDSERALTLNLICKLTECEGDWKAASAAFARERGRSLVSS</sequence>
<keyword evidence="2" id="KW-1185">Reference proteome</keyword>
<evidence type="ECO:0000313" key="2">
    <source>
        <dbReference type="Proteomes" id="UP000305654"/>
    </source>
</evidence>
<dbReference type="RefSeq" id="WP_138327786.1">
    <property type="nucleotide sequence ID" value="NZ_VCDI01000010.1"/>
</dbReference>
<dbReference type="Proteomes" id="UP000305654">
    <property type="component" value="Unassembled WGS sequence"/>
</dbReference>
<organism evidence="1 2">
    <name type="scientific">Lichenicoccus roseus</name>
    <dbReference type="NCBI Taxonomy" id="2683649"/>
    <lineage>
        <taxon>Bacteria</taxon>
        <taxon>Pseudomonadati</taxon>
        <taxon>Pseudomonadota</taxon>
        <taxon>Alphaproteobacteria</taxon>
        <taxon>Acetobacterales</taxon>
        <taxon>Acetobacteraceae</taxon>
        <taxon>Lichenicoccus</taxon>
    </lineage>
</organism>
<proteinExistence type="predicted"/>
<reference evidence="1 2" key="1">
    <citation type="submission" date="2019-05" db="EMBL/GenBank/DDBJ databases">
        <authorList>
            <person name="Pankratov T."/>
            <person name="Grouzdev D."/>
        </authorList>
    </citation>
    <scope>NUCLEOTIDE SEQUENCE [LARGE SCALE GENOMIC DNA]</scope>
    <source>
        <strain evidence="1 2">KEBCLARHB70R</strain>
    </source>
</reference>
<dbReference type="AlphaFoldDB" id="A0A5R9IZG5"/>
<accession>A0A5R9IZG5</accession>
<protein>
    <submittedName>
        <fullName evidence="1">Uncharacterized protein</fullName>
    </submittedName>
</protein>
<dbReference type="EMBL" id="VCDI01000010">
    <property type="protein sequence ID" value="TLU70845.1"/>
    <property type="molecule type" value="Genomic_DNA"/>
</dbReference>
<comment type="caution">
    <text evidence="1">The sequence shown here is derived from an EMBL/GenBank/DDBJ whole genome shotgun (WGS) entry which is preliminary data.</text>
</comment>
<evidence type="ECO:0000313" key="1">
    <source>
        <dbReference type="EMBL" id="TLU70845.1"/>
    </source>
</evidence>
<gene>
    <name evidence="1" type="ORF">FE263_19870</name>
</gene>
<name>A0A5R9IZG5_9PROT</name>